<keyword evidence="1" id="KW-0472">Membrane</keyword>
<organism evidence="2 3">
    <name type="scientific">Ataeniobius toweri</name>
    <dbReference type="NCBI Taxonomy" id="208326"/>
    <lineage>
        <taxon>Eukaryota</taxon>
        <taxon>Metazoa</taxon>
        <taxon>Chordata</taxon>
        <taxon>Craniata</taxon>
        <taxon>Vertebrata</taxon>
        <taxon>Euteleostomi</taxon>
        <taxon>Actinopterygii</taxon>
        <taxon>Neopterygii</taxon>
        <taxon>Teleostei</taxon>
        <taxon>Neoteleostei</taxon>
        <taxon>Acanthomorphata</taxon>
        <taxon>Ovalentaria</taxon>
        <taxon>Atherinomorphae</taxon>
        <taxon>Cyprinodontiformes</taxon>
        <taxon>Goodeidae</taxon>
        <taxon>Ataeniobius</taxon>
    </lineage>
</organism>
<keyword evidence="1" id="KW-1133">Transmembrane helix</keyword>
<gene>
    <name evidence="2" type="ORF">ATANTOWER_004313</name>
</gene>
<evidence type="ECO:0000313" key="2">
    <source>
        <dbReference type="EMBL" id="MED6236087.1"/>
    </source>
</evidence>
<keyword evidence="3" id="KW-1185">Reference proteome</keyword>
<protein>
    <submittedName>
        <fullName evidence="2">Uncharacterized protein</fullName>
    </submittedName>
</protein>
<name>A0ABU7AD51_9TELE</name>
<feature type="transmembrane region" description="Helical" evidence="1">
    <location>
        <begin position="7"/>
        <end position="28"/>
    </location>
</feature>
<comment type="caution">
    <text evidence="2">The sequence shown here is derived from an EMBL/GenBank/DDBJ whole genome shotgun (WGS) entry which is preliminary data.</text>
</comment>
<dbReference type="Proteomes" id="UP001345963">
    <property type="component" value="Unassembled WGS sequence"/>
</dbReference>
<reference evidence="2 3" key="1">
    <citation type="submission" date="2021-07" db="EMBL/GenBank/DDBJ databases">
        <authorList>
            <person name="Palmer J.M."/>
        </authorList>
    </citation>
    <scope>NUCLEOTIDE SEQUENCE [LARGE SCALE GENOMIC DNA]</scope>
    <source>
        <strain evidence="2 3">AT_MEX2019</strain>
        <tissue evidence="2">Muscle</tissue>
    </source>
</reference>
<proteinExistence type="predicted"/>
<feature type="transmembrane region" description="Helical" evidence="1">
    <location>
        <begin position="72"/>
        <end position="96"/>
    </location>
</feature>
<dbReference type="EMBL" id="JAHUTI010011303">
    <property type="protein sequence ID" value="MED6236087.1"/>
    <property type="molecule type" value="Genomic_DNA"/>
</dbReference>
<feature type="transmembrane region" description="Helical" evidence="1">
    <location>
        <begin position="48"/>
        <end position="67"/>
    </location>
</feature>
<evidence type="ECO:0000313" key="3">
    <source>
        <dbReference type="Proteomes" id="UP001345963"/>
    </source>
</evidence>
<feature type="transmembrane region" description="Helical" evidence="1">
    <location>
        <begin position="108"/>
        <end position="124"/>
    </location>
</feature>
<sequence length="125" mass="14365">MCYINKLALPSVLPCPFLNFSLVCPPFFMSTSIPSFSQTPSFLFPSFLSLHPFVPFFMFFLTFLFFLPFLSFLSFVVSLPAFPFSFMSFPSFYSILSSLCHSSPSNRPFLSCILSFLPFWFVFCP</sequence>
<accession>A0ABU7AD51</accession>
<keyword evidence="1" id="KW-0812">Transmembrane</keyword>
<evidence type="ECO:0000256" key="1">
    <source>
        <dbReference type="SAM" id="Phobius"/>
    </source>
</evidence>